<reference evidence="2 3" key="1">
    <citation type="submission" date="2019-02" db="EMBL/GenBank/DDBJ databases">
        <title>Deep-cultivation of Planctomycetes and their phenomic and genomic characterization uncovers novel biology.</title>
        <authorList>
            <person name="Wiegand S."/>
            <person name="Jogler M."/>
            <person name="Boedeker C."/>
            <person name="Pinto D."/>
            <person name="Vollmers J."/>
            <person name="Rivas-Marin E."/>
            <person name="Kohn T."/>
            <person name="Peeters S.H."/>
            <person name="Heuer A."/>
            <person name="Rast P."/>
            <person name="Oberbeckmann S."/>
            <person name="Bunk B."/>
            <person name="Jeske O."/>
            <person name="Meyerdierks A."/>
            <person name="Storesund J.E."/>
            <person name="Kallscheuer N."/>
            <person name="Luecker S."/>
            <person name="Lage O.M."/>
            <person name="Pohl T."/>
            <person name="Merkel B.J."/>
            <person name="Hornburger P."/>
            <person name="Mueller R.-W."/>
            <person name="Bruemmer F."/>
            <person name="Labrenz M."/>
            <person name="Spormann A.M."/>
            <person name="Op Den Camp H."/>
            <person name="Overmann J."/>
            <person name="Amann R."/>
            <person name="Jetten M.S.M."/>
            <person name="Mascher T."/>
            <person name="Medema M.H."/>
            <person name="Devos D.P."/>
            <person name="Kaster A.-K."/>
            <person name="Ovreas L."/>
            <person name="Rohde M."/>
            <person name="Galperin M.Y."/>
            <person name="Jogler C."/>
        </authorList>
    </citation>
    <scope>NUCLEOTIDE SEQUENCE [LARGE SCALE GENOMIC DNA]</scope>
    <source>
        <strain evidence="2 3">Poly59</strain>
    </source>
</reference>
<feature type="transmembrane region" description="Helical" evidence="1">
    <location>
        <begin position="352"/>
        <end position="374"/>
    </location>
</feature>
<keyword evidence="2" id="KW-0808">Transferase</keyword>
<evidence type="ECO:0000313" key="3">
    <source>
        <dbReference type="Proteomes" id="UP000317977"/>
    </source>
</evidence>
<dbReference type="OrthoDB" id="9797391at2"/>
<dbReference type="Pfam" id="PF13641">
    <property type="entry name" value="Glyco_tranf_2_3"/>
    <property type="match status" value="1"/>
</dbReference>
<keyword evidence="1" id="KW-0472">Membrane</keyword>
<dbReference type="PANTHER" id="PTHR48090:SF6">
    <property type="entry name" value="SLR5056 PROTEIN"/>
    <property type="match status" value="1"/>
</dbReference>
<comment type="caution">
    <text evidence="2">The sequence shown here is derived from an EMBL/GenBank/DDBJ whole genome shotgun (WGS) entry which is preliminary data.</text>
</comment>
<sequence>MILGLANAEFEIVQPVLASGWITAFEWTIGMVAVTFLIPTFMLMAQCVVGSFPRRRSIDMPTQSIGRPSVDVLVPAHNEESVIGATIDSIRRQLMPGDRLLVVADNCNDGTADVARAFGAVVTERFDDTKRAKGFAVDHGLKILQQEPRDVVLMVDADCDVVDGSIDRLARLAISTDGPVQANYQMPAAQSGGAWGAVSGFATTVKNQVRPLGLHRLGYGCVLYGSGMAFPSALASRPNWASDNIVEDMKVSYDLMIDGHSPHYCPEAIVRASLPAERGNALEQRKRWEHGHLHTIATQTPRLVGSAVTSARPALLVAAIDLLIPPLALLVQCWVVSMLSILVVTWTMPVSHLPLILMTLAGGFLGFGVMTAWYAHGRDQLTIKQLCIVPFYVLSKFPLYVAAIFRRQKTWRRTDRDSANEVCA</sequence>
<accession>A0A5C6F922</accession>
<gene>
    <name evidence="2" type="primary">icaA_1</name>
    <name evidence="2" type="ORF">Poly59_07970</name>
</gene>
<name>A0A5C6F922_9BACT</name>
<feature type="transmembrane region" description="Helical" evidence="1">
    <location>
        <begin position="386"/>
        <end position="405"/>
    </location>
</feature>
<dbReference type="Gene3D" id="3.90.550.10">
    <property type="entry name" value="Spore Coat Polysaccharide Biosynthesis Protein SpsA, Chain A"/>
    <property type="match status" value="1"/>
</dbReference>
<dbReference type="EC" id="2.4.1.-" evidence="2"/>
<proteinExistence type="predicted"/>
<dbReference type="GO" id="GO:0016757">
    <property type="term" value="F:glycosyltransferase activity"/>
    <property type="evidence" value="ECO:0007669"/>
    <property type="project" value="UniProtKB-KW"/>
</dbReference>
<dbReference type="AlphaFoldDB" id="A0A5C6F922"/>
<keyword evidence="3" id="KW-1185">Reference proteome</keyword>
<dbReference type="RefSeq" id="WP_146532703.1">
    <property type="nucleotide sequence ID" value="NZ_SJPX01000001.1"/>
</dbReference>
<keyword evidence="1" id="KW-1133">Transmembrane helix</keyword>
<dbReference type="PANTHER" id="PTHR48090">
    <property type="entry name" value="UNDECAPRENYL-PHOSPHATE 4-DEOXY-4-FORMAMIDO-L-ARABINOSE TRANSFERASE-RELATED"/>
    <property type="match status" value="1"/>
</dbReference>
<evidence type="ECO:0000313" key="2">
    <source>
        <dbReference type="EMBL" id="TWU57888.1"/>
    </source>
</evidence>
<evidence type="ECO:0000256" key="1">
    <source>
        <dbReference type="SAM" id="Phobius"/>
    </source>
</evidence>
<dbReference type="EMBL" id="SJPX01000001">
    <property type="protein sequence ID" value="TWU57888.1"/>
    <property type="molecule type" value="Genomic_DNA"/>
</dbReference>
<dbReference type="InterPro" id="IPR050256">
    <property type="entry name" value="Glycosyltransferase_2"/>
</dbReference>
<feature type="transmembrane region" description="Helical" evidence="1">
    <location>
        <begin position="322"/>
        <end position="346"/>
    </location>
</feature>
<feature type="transmembrane region" description="Helical" evidence="1">
    <location>
        <begin position="27"/>
        <end position="52"/>
    </location>
</feature>
<keyword evidence="2" id="KW-0328">Glycosyltransferase</keyword>
<dbReference type="InterPro" id="IPR029044">
    <property type="entry name" value="Nucleotide-diphossugar_trans"/>
</dbReference>
<dbReference type="CDD" id="cd06438">
    <property type="entry name" value="EpsO_like"/>
    <property type="match status" value="1"/>
</dbReference>
<dbReference type="Proteomes" id="UP000317977">
    <property type="component" value="Unassembled WGS sequence"/>
</dbReference>
<dbReference type="SUPFAM" id="SSF53448">
    <property type="entry name" value="Nucleotide-diphospho-sugar transferases"/>
    <property type="match status" value="1"/>
</dbReference>
<keyword evidence="1" id="KW-0812">Transmembrane</keyword>
<organism evidence="2 3">
    <name type="scientific">Rubripirellula reticaptiva</name>
    <dbReference type="NCBI Taxonomy" id="2528013"/>
    <lineage>
        <taxon>Bacteria</taxon>
        <taxon>Pseudomonadati</taxon>
        <taxon>Planctomycetota</taxon>
        <taxon>Planctomycetia</taxon>
        <taxon>Pirellulales</taxon>
        <taxon>Pirellulaceae</taxon>
        <taxon>Rubripirellula</taxon>
    </lineage>
</organism>
<protein>
    <submittedName>
        <fullName evidence="2">Poly-beta-1,6-N-acetyl-D-glucosamine synthase</fullName>
        <ecNumber evidence="2">2.4.1.-</ecNumber>
    </submittedName>
</protein>